<evidence type="ECO:0000256" key="5">
    <source>
        <dbReference type="SAM" id="SignalP"/>
    </source>
</evidence>
<feature type="signal peptide" evidence="5">
    <location>
        <begin position="1"/>
        <end position="29"/>
    </location>
</feature>
<dbReference type="InterPro" id="IPR045811">
    <property type="entry name" value="MTP_lip-bd"/>
</dbReference>
<dbReference type="GO" id="GO:0005783">
    <property type="term" value="C:endoplasmic reticulum"/>
    <property type="evidence" value="ECO:0007669"/>
    <property type="project" value="UniProtKB-SubCell"/>
</dbReference>
<feature type="chain" id="PRO_5035171332" evidence="5">
    <location>
        <begin position="30"/>
        <end position="1028"/>
    </location>
</feature>
<keyword evidence="4" id="KW-0256">Endoplasmic reticulum</keyword>
<evidence type="ECO:0000256" key="3">
    <source>
        <dbReference type="ARBA" id="ARBA00022729"/>
    </source>
</evidence>
<dbReference type="Pfam" id="PF19444">
    <property type="entry name" value="MTP_lip_bd"/>
    <property type="match status" value="1"/>
</dbReference>
<proteinExistence type="predicted"/>
<dbReference type="PANTHER" id="PTHR13024">
    <property type="entry name" value="MICROSOMAL TRIGLYCERIDE TRANSFER PROTEIN, LARGE SUBUNIT"/>
    <property type="match status" value="1"/>
</dbReference>
<comment type="caution">
    <text evidence="7">The sequence shown here is derived from an EMBL/GenBank/DDBJ whole genome shotgun (WGS) entry which is preliminary data.</text>
</comment>
<evidence type="ECO:0000256" key="4">
    <source>
        <dbReference type="ARBA" id="ARBA00022824"/>
    </source>
</evidence>
<keyword evidence="8" id="KW-1185">Reference proteome</keyword>
<dbReference type="InterPro" id="IPR015816">
    <property type="entry name" value="Vitellinogen_b-sht_N"/>
</dbReference>
<evidence type="ECO:0000256" key="1">
    <source>
        <dbReference type="ARBA" id="ARBA00004240"/>
    </source>
</evidence>
<dbReference type="EMBL" id="LUCH01002726">
    <property type="protein sequence ID" value="KAF5401072.1"/>
    <property type="molecule type" value="Genomic_DNA"/>
</dbReference>
<dbReference type="InterPro" id="IPR015819">
    <property type="entry name" value="Lipid_transp_b-sht_shell"/>
</dbReference>
<dbReference type="GO" id="GO:0005548">
    <property type="term" value="F:phospholipid transporter activity"/>
    <property type="evidence" value="ECO:0007669"/>
    <property type="project" value="InterPro"/>
</dbReference>
<keyword evidence="3 5" id="KW-0732">Signal</keyword>
<comment type="subcellular location">
    <subcellularLocation>
        <location evidence="1">Endoplasmic reticulum</location>
    </subcellularLocation>
</comment>
<dbReference type="Proteomes" id="UP000748531">
    <property type="component" value="Unassembled WGS sequence"/>
</dbReference>
<dbReference type="AlphaFoldDB" id="A0A8J4SPE0"/>
<dbReference type="GO" id="GO:0005794">
    <property type="term" value="C:Golgi apparatus"/>
    <property type="evidence" value="ECO:0007669"/>
    <property type="project" value="TreeGrafter"/>
</dbReference>
<protein>
    <submittedName>
        <fullName evidence="7">Microsomal triglyceride transfer protein large subunit</fullName>
    </submittedName>
</protein>
<evidence type="ECO:0000256" key="2">
    <source>
        <dbReference type="ARBA" id="ARBA00022448"/>
    </source>
</evidence>
<dbReference type="GO" id="GO:0008289">
    <property type="term" value="F:lipid binding"/>
    <property type="evidence" value="ECO:0007669"/>
    <property type="project" value="InterPro"/>
</dbReference>
<feature type="domain" description="MTP large subunit lipid-binding" evidence="6">
    <location>
        <begin position="747"/>
        <end position="978"/>
    </location>
</feature>
<name>A0A8J4SPE0_9TREM</name>
<keyword evidence="2" id="KW-0813">Transport</keyword>
<dbReference type="SUPFAM" id="SSF56968">
    <property type="entry name" value="Lipovitellin-phosvitin complex, beta-sheet shell regions"/>
    <property type="match status" value="1"/>
</dbReference>
<reference evidence="7" key="1">
    <citation type="submission" date="2019-05" db="EMBL/GenBank/DDBJ databases">
        <title>Annotation for the trematode Paragonimus heterotremus.</title>
        <authorList>
            <person name="Choi Y.-J."/>
        </authorList>
    </citation>
    <scope>NUCLEOTIDE SEQUENCE</scope>
    <source>
        <strain evidence="7">LC</strain>
    </source>
</reference>
<dbReference type="GO" id="GO:0016323">
    <property type="term" value="C:basolateral plasma membrane"/>
    <property type="evidence" value="ECO:0007669"/>
    <property type="project" value="TreeGrafter"/>
</dbReference>
<dbReference type="PANTHER" id="PTHR13024:SF0">
    <property type="entry name" value="MICROSOMAL TRIACYLGLYCEROL TRANSFER PROTEIN"/>
    <property type="match status" value="1"/>
</dbReference>
<dbReference type="InterPro" id="IPR039988">
    <property type="entry name" value="MTTP"/>
</dbReference>
<evidence type="ECO:0000313" key="8">
    <source>
        <dbReference type="Proteomes" id="UP000748531"/>
    </source>
</evidence>
<organism evidence="7 8">
    <name type="scientific">Paragonimus heterotremus</name>
    <dbReference type="NCBI Taxonomy" id="100268"/>
    <lineage>
        <taxon>Eukaryota</taxon>
        <taxon>Metazoa</taxon>
        <taxon>Spiralia</taxon>
        <taxon>Lophotrochozoa</taxon>
        <taxon>Platyhelminthes</taxon>
        <taxon>Trematoda</taxon>
        <taxon>Digenea</taxon>
        <taxon>Plagiorchiida</taxon>
        <taxon>Troglotremata</taxon>
        <taxon>Troglotrematidae</taxon>
        <taxon>Paragonimus</taxon>
    </lineage>
</organism>
<sequence length="1028" mass="115278">MVRLMHFCPSRGCLLFLVYLLHCCNLVNCKNVGSKIFVYSYTANLTEDSRPDRIIQKVKAQVSVTPYLLNPVQTEPGLIGVGKKLLHVQVTFKDDNPEHEHTKIEAVAEFKSDGLLQKLHVPTKFRLKITDTNIFKGIISLFVVNENFEAGREIDSSGACQVVYAAVDNIATEYNHIIIDKQKRSCKQLQKPLDVWQYSLLPTTSASGAKQMYVRYKINAQNKYLMHVIAHEGLSVSTFSGLDDTKVRFGSWQELELVEVIYDDRKAIDIEEHMLLDPNEVAVKITGSPNTFIHLTPGFPLKRTTEACSLNFQLFDAALDNVAQMIRPRTLQEAIELARNDLQAEQVGNMQPLHVLLQLTQLLRCLPNHPSAVDLLIDATSLSPPAIDARLLYRQHDSWRDQLVEVLIGCGTPTCIGVVLRRLEALTEAAIVNQPVEHTDHPEVELARKMLFDKLWPALSYMRQPTGENYRRMITCCEPVAIVMNQVVCLTTLSNLWPYVLNKEDNTMRRSLIDLVEKFLIINPHVNASPDDLTLNPFETDTTKNSRLIVGLAIARKLKATELIHLVTKIALDSVEVFPTVEATAIRTLVMLTDEKELFKLHGSNVEVQLQKNNIKTNLIEKLLKAPVKPENDLLIGQALLNTLLELELSAETISFVLKELAKQKRWPLVRVCRLLIADLCANEVLSIPMCNCLGENASSDFINFILCDLGAAGGWSGLSIKKESMDGQATFILGDLFNLNDSLIVKYELQLLNGIEGELISSNLLVNLLNADGEGRLLEFNINTNGLDAFAPGLNLVSLTSSSSLDSVGWLNIGLKYLDTILPPWTVFSGGLSDLLQSFWSTLSTPTSLLRVLRPILDERQYRTFAAGWTLIIDTFGLMSLELTGAVDASIWTQSGRSLIRTRLGVINELHMYVVDETEQSSSALIQGFGGEVEFDFITRTKVFDLPEGICMSMSRSNDMRTLRWEAIHPVTGFHFTRSKKTSFSYHDLMNSEDYHILHSANIPGVSYDLGLNNTLRCNRMSGRNLW</sequence>
<evidence type="ECO:0000259" key="6">
    <source>
        <dbReference type="Pfam" id="PF19444"/>
    </source>
</evidence>
<dbReference type="Gene3D" id="2.30.230.10">
    <property type="entry name" value="Lipovitellin, beta-sheet shell regions, chain A"/>
    <property type="match status" value="1"/>
</dbReference>
<dbReference type="OrthoDB" id="5865932at2759"/>
<dbReference type="GO" id="GO:0042157">
    <property type="term" value="P:lipoprotein metabolic process"/>
    <property type="evidence" value="ECO:0007669"/>
    <property type="project" value="TreeGrafter"/>
</dbReference>
<gene>
    <name evidence="7" type="ORF">PHET_05499</name>
</gene>
<evidence type="ECO:0000313" key="7">
    <source>
        <dbReference type="EMBL" id="KAF5401072.1"/>
    </source>
</evidence>
<accession>A0A8J4SPE0</accession>